<dbReference type="EMBL" id="JBHSLC010000010">
    <property type="protein sequence ID" value="MFC5355124.1"/>
    <property type="molecule type" value="Genomic_DNA"/>
</dbReference>
<feature type="domain" description="Dystroglycan-type cadherin-like" evidence="8">
    <location>
        <begin position="1078"/>
        <end position="1178"/>
    </location>
</feature>
<keyword evidence="2" id="KW-0964">Secreted</keyword>
<dbReference type="Proteomes" id="UP001596166">
    <property type="component" value="Unassembled WGS sequence"/>
</dbReference>
<protein>
    <submittedName>
        <fullName evidence="9">Beta strand repeat-containing protein</fullName>
    </submittedName>
</protein>
<dbReference type="InterPro" id="IPR015919">
    <property type="entry name" value="Cadherin-like_sf"/>
</dbReference>
<dbReference type="Gene3D" id="2.150.10.10">
    <property type="entry name" value="Serralysin-like metalloprotease, C-terminal"/>
    <property type="match status" value="5"/>
</dbReference>
<dbReference type="NCBIfam" id="NF033510">
    <property type="entry name" value="Ca_tandemer"/>
    <property type="match status" value="4"/>
</dbReference>
<dbReference type="PANTHER" id="PTHR38340:SF1">
    <property type="entry name" value="S-LAYER PROTEIN"/>
    <property type="match status" value="1"/>
</dbReference>
<gene>
    <name evidence="9" type="ORF">ACFPMG_08880</name>
</gene>
<dbReference type="InterPro" id="IPR038081">
    <property type="entry name" value="CalX-like_sf"/>
</dbReference>
<accession>A0ABW0G2K3</accession>
<dbReference type="Gene3D" id="2.60.40.2030">
    <property type="match status" value="2"/>
</dbReference>
<dbReference type="SMART" id="SM00736">
    <property type="entry name" value="CADG"/>
    <property type="match status" value="1"/>
</dbReference>
<evidence type="ECO:0000256" key="2">
    <source>
        <dbReference type="ARBA" id="ARBA00022525"/>
    </source>
</evidence>
<evidence type="ECO:0000256" key="3">
    <source>
        <dbReference type="ARBA" id="ARBA00022729"/>
    </source>
</evidence>
<evidence type="ECO:0000259" key="7">
    <source>
        <dbReference type="SMART" id="SM00237"/>
    </source>
</evidence>
<dbReference type="RefSeq" id="WP_376994804.1">
    <property type="nucleotide sequence ID" value="NZ_JBHSLC010000010.1"/>
</dbReference>
<organism evidence="9 10">
    <name type="scientific">Azospirillum himalayense</name>
    <dbReference type="NCBI Taxonomy" id="654847"/>
    <lineage>
        <taxon>Bacteria</taxon>
        <taxon>Pseudomonadati</taxon>
        <taxon>Pseudomonadota</taxon>
        <taxon>Alphaproteobacteria</taxon>
        <taxon>Rhodospirillales</taxon>
        <taxon>Azospirillaceae</taxon>
        <taxon>Azospirillum</taxon>
    </lineage>
</organism>
<dbReference type="InterPro" id="IPR044048">
    <property type="entry name" value="Big_12"/>
</dbReference>
<dbReference type="SUPFAM" id="SSF141072">
    <property type="entry name" value="CalX-like"/>
    <property type="match status" value="2"/>
</dbReference>
<feature type="domain" description="Calx-beta" evidence="7">
    <location>
        <begin position="1941"/>
        <end position="2042"/>
    </location>
</feature>
<feature type="region of interest" description="Disordered" evidence="6">
    <location>
        <begin position="3194"/>
        <end position="3217"/>
    </location>
</feature>
<feature type="domain" description="Calx-beta" evidence="7">
    <location>
        <begin position="1388"/>
        <end position="1499"/>
    </location>
</feature>
<evidence type="ECO:0000256" key="5">
    <source>
        <dbReference type="ARBA" id="ARBA00022837"/>
    </source>
</evidence>
<reference evidence="10" key="1">
    <citation type="journal article" date="2019" name="Int. J. Syst. Evol. Microbiol.">
        <title>The Global Catalogue of Microorganisms (GCM) 10K type strain sequencing project: providing services to taxonomists for standard genome sequencing and annotation.</title>
        <authorList>
            <consortium name="The Broad Institute Genomics Platform"/>
            <consortium name="The Broad Institute Genome Sequencing Center for Infectious Disease"/>
            <person name="Wu L."/>
            <person name="Ma J."/>
        </authorList>
    </citation>
    <scope>NUCLEOTIDE SEQUENCE [LARGE SCALE GENOMIC DNA]</scope>
    <source>
        <strain evidence="10">CCUG 58760</strain>
    </source>
</reference>
<dbReference type="SMART" id="SM00237">
    <property type="entry name" value="Calx_beta"/>
    <property type="match status" value="2"/>
</dbReference>
<dbReference type="Gene3D" id="2.60.40.10">
    <property type="entry name" value="Immunoglobulins"/>
    <property type="match status" value="5"/>
</dbReference>
<dbReference type="InterPro" id="IPR044016">
    <property type="entry name" value="Big_13"/>
</dbReference>
<feature type="compositionally biased region" description="Gly residues" evidence="6">
    <location>
        <begin position="3203"/>
        <end position="3217"/>
    </location>
</feature>
<proteinExistence type="predicted"/>
<keyword evidence="4" id="KW-0677">Repeat</keyword>
<dbReference type="Pfam" id="PF00353">
    <property type="entry name" value="HemolysinCabind"/>
    <property type="match status" value="5"/>
</dbReference>
<dbReference type="InterPro" id="IPR018511">
    <property type="entry name" value="Hemolysin-typ_Ca-bd_CS"/>
</dbReference>
<dbReference type="Pfam" id="PF19077">
    <property type="entry name" value="Big_13"/>
    <property type="match status" value="2"/>
</dbReference>
<dbReference type="Pfam" id="PF19078">
    <property type="entry name" value="Big_12"/>
    <property type="match status" value="1"/>
</dbReference>
<dbReference type="PRINTS" id="PR00313">
    <property type="entry name" value="CABNDNGRPT"/>
</dbReference>
<evidence type="ECO:0000256" key="1">
    <source>
        <dbReference type="ARBA" id="ARBA00004613"/>
    </source>
</evidence>
<evidence type="ECO:0000256" key="6">
    <source>
        <dbReference type="SAM" id="MobiDB-lite"/>
    </source>
</evidence>
<evidence type="ECO:0000313" key="10">
    <source>
        <dbReference type="Proteomes" id="UP001596166"/>
    </source>
</evidence>
<comment type="caution">
    <text evidence="9">The sequence shown here is derived from an EMBL/GenBank/DDBJ whole genome shotgun (WGS) entry which is preliminary data.</text>
</comment>
<evidence type="ECO:0000259" key="8">
    <source>
        <dbReference type="SMART" id="SM00736"/>
    </source>
</evidence>
<dbReference type="InterPro" id="IPR013783">
    <property type="entry name" value="Ig-like_fold"/>
</dbReference>
<evidence type="ECO:0000313" key="9">
    <source>
        <dbReference type="EMBL" id="MFC5355124.1"/>
    </source>
</evidence>
<keyword evidence="10" id="KW-1185">Reference proteome</keyword>
<evidence type="ECO:0000256" key="4">
    <source>
        <dbReference type="ARBA" id="ARBA00022737"/>
    </source>
</evidence>
<dbReference type="InterPro" id="IPR050557">
    <property type="entry name" value="RTX_toxin/Mannuronan_C5-epim"/>
</dbReference>
<keyword evidence="5" id="KW-0106">Calcium</keyword>
<dbReference type="PROSITE" id="PS00330">
    <property type="entry name" value="HEMOLYSIN_CALCIUM"/>
    <property type="match status" value="9"/>
</dbReference>
<dbReference type="InterPro" id="IPR003644">
    <property type="entry name" value="Calx_beta"/>
</dbReference>
<dbReference type="InterPro" id="IPR001343">
    <property type="entry name" value="Hemolysn_Ca-bd"/>
</dbReference>
<dbReference type="SUPFAM" id="SSF49313">
    <property type="entry name" value="Cadherin-like"/>
    <property type="match status" value="1"/>
</dbReference>
<dbReference type="PANTHER" id="PTHR38340">
    <property type="entry name" value="S-LAYER PROTEIN"/>
    <property type="match status" value="1"/>
</dbReference>
<sequence length="3458" mass="336518">MVTIPNQPAKVGDVVTATITVASDSDTYTLGAGSTIGGFALGNLTKVNATTYTATFTVTADGQRSGDRAANQDVPVNIVLVDSASNANAAYTTAISQNNDRIDTNAPPVLAVPTTPPTLVDTAANDTFPLVSGQLVATDLEGDTLTYSVSGTQTPGTYVIGGVTYNIASTGAGGTAYVNSQTGQYAYVFDAAFLNGVPAGPMSGTTTFGVSDGNRTVTQQLTLNFTGANDAPILSTDVRSLSAIDQGVADAANAGTTVTAMLASAGTATDAEYNSPVPLVTVVPLGVAVTGVTNTHGVWQYKVGSGSWTNIPVGASNGSALLLAGSDRIRFVPSGSGFASTDTGGLVFKAWDLTSGTAGNLADTTSGSAFSTASASTTIRVDAVPTLTATGGTATFGVGASSATSLFSGVAASTVEAGQSFRGAVFTVSGVVDATEVLSIGGTDIALSNGATASLTGLGTAGGNASVTVTVVGGVATVTITGLERTDAQMSALLGSLGYKNTSGGATLGNRTVAISSLTDTGGATGSAAIANISTVVSVADVTPPSAPVVTTAALSKSATPTIGGTAEAGSTVTVTVGGATYTTTATGGAWSLDLSTATPTAGTLSLNPNGTNAVSATATDAAGNVSAPATQTLTLDTTAPGAPTVTSAALSNVAKPTVAGTAEANSTVTVSVAGATYTTTANANGGWSVNLATATPTAGTLSLNPNGANAVSATVTDAAGNSSPTATQTLTLDTTAPGAPTVTSAALSNVAKPTVAGTAEANSTVTVSVAGATYTTTANANGGWSVNLATATPTAGTLALDANGVNAVSVTARDAAGNSSPAATQTLTLDTTAPGVTVALGSNSLGVDQTTTVTFTFTEAPTGFTDDDVTVPNGALSNLAVVPGSNGLVYTAILTPAADRVAADNRITVNLGWTDAAGNAPTATASSTAYSIDTRRVDAPTLGGGVADQAVNDTASLRPFAGFTVGDSNPTQSQTVVIKLHDAAGTVGDATGSFTQESLTASGFTRTAAGTYSLTAPSAAAAQAALRRLTFQPTGNRVAPGATETTTFAVTVTDDTSLSSSDATTSVRALSVNDRPTLAQTLGTRSVDQGQAFAYTVPAGAFADADTGDTLSYSATSLDGSALPAWLSFDAATGRLSGTPGNADVGSQAVRITATDAAGAATSDVLIVQVADVNDAPVAVNDTVTTNKLTPIAVNAANGVLANDSDPDFGDRPVVSAVNGDAGNVGKTITLAGGGKLTLSADGRYTFDPAGGYASLPAGQTRQETVSYTITDRAGATSTATLTITVSGANTAPTAQETKQVAIDQNSSRVGLSIDKPVDPEGDALTVTVTGLPTIGTVQRFDGTALQVGDTLTPDQLAAVVYTPPFGTTGTAGQFTYTISDGVNLVGRAVAIDLTPVQWLSVGPSVVAGAEGNSGTTGLVFTITRHGDTSGSTTVTWQVDAPADSGLTGSLADAADFGGVLPGGTLTFAAGETSKTITIPVSGDRLVEDTELFRVALVGSTTTVANAKIEVETRTAIGTILNDDRAATVTKVTGPGAGRYLATRGDALEFTVAFTDTVGVASGTPRLTLTIGSQTRYATYDRTENGALVFRYVVAADDLDKDGIAVAGTLDLNGGRIVDSAGNTVTSLTLGKLPATDKVLVNVRGGRAIDGYIAGATVFADANANGVLDAGEASGSTDAVGNWSVEGGSGPIIMLGGTDISTNLAFTGVYQTAATASVINPLTTVVMGMAGLGGSDAAIAAAVTELKSKLGLDAGLDLLNYDPIVAATSAGASASAIATALRTQAAAANIANLIVQGSAVLTGAVSGTAPASGVIGRALVSAIAEAVAAVPAGSTFDLADTTVLATILTSAGGKVSAIDSAKLAAVVTQAASVIAAANGAVVSASGSSDGLAGLTQMAQTQVVAQGAAAAELQSGTAAGNVSNAVSTFTGSSLQSQISSATVAVVVPSRLAIAATDADKREGDVGSTAYSFTVTRAGNTSGALTVDWAVAANGTLDAADFGGTLPAGTISFADGESTKTITVQVAGDTDIEPDETFTVTLSNPSVAATALDTATASGVIRNEDPINPKLTLPTAPTAVTGQAAAIGGLTVADGDSATVTATLTPGNGTITLAGPATVGTAADGTLTVSGSVADVNATLATLVFTGAAGQTAGSLAVTLSDDDPTTPDASGTLAIALQSAPENVLPSRPTVIARHSIEILGLELRDADGGTMTVVLTPTNGTITLPLFGAATATDLGNGKIRLTGTLDDVNKTLKQLEFTGARQATTASILFETADDQPLTADDSDLLLMDVLSPPEQTVPAALAAVAGQATAVSGLVVEDFDSTTVQVTLTPTGGTLGLTAQGGASVSQPGGGAYRVVGTQADVNATLATLTYTGTVGTTAGTIQVASTDLDGRTPVVTDTIAVTIDNLPAVTVPGSLSLVAGTPAVLAGLSVSDPNNRVLTVRLSPSGGTLAVAPAAGVTITGNPDGSQTLSGLASALNTALAAATFTGSVGTAQAALAVQVDAGNGQNAHSQLAIALSASPELTLPATSPTLLAGTATAVSGLALSDTGAAIATVRLTPSNAALALTAAGGAQLTDLGGGVLAVVGTAAAVNATLATLTVTPADAAMTASVAIAADYAGGILPGVSGTLAVAVAHAPTLTLPQPVTVDPGLTTALNGILVADPDGGTLTVTLTPAQAVLAVAAAGQATVGTAAGGAVTITGSVADVNATLATLAITAARASTATIAVTVSDGTVAPAAWGTLTLPVVDRTPPGAPTIAGAFLDDAGTAAGGLINRGALLVRGVAEAGSTVALADNGLVVATVTAGADGAWVADFRAAPLPDGGHSFTAVATDAAGNTGTASTALALTVDTQAPAAPQVSFADAAIDHSKQSNVAFTIANGEVGTTYRWTLTSSGGGTLSGTGRIASASDTVRGLDVSGLYDGTLSLSVMLTDDAGNASPAASATAAKATAVTIDGAQVQTLSGQANGKTTSTVVVQAPASSRAEDPGTANATLADVPVVQETRNGSTVTTLQVSLPTGVGVTASGPAARQNPTQSLDDLVREIQARTTAGTSSRTGLEGGGRGFLGALPQTTALLVRTFDFTAATAPDTAAKITGTAQDGSLPTALVINTTAVGAPLAIQLDNVEFAAVIGQATLTGGAGNQTVFGDGADQYLLLGEGDDYLSGGGGNDTVASTLGNDTLLGDDGDDLLGGGEGDDLLSGGAGQDTLGGGAGNDTLGGGTGNDVLFGENGNDVLFGEDGNDTLFGGDGADILVGGAGDDVLAGGAGGDTFFGGEGVDTLFGQEGDDILALGAGNDIADGGDGDDTLFGEDGDDTLFGGSGADILSLGSGNDLASGGSGNDTLFGDDGDDTLFGGAGNDVLAGGAGNDVIFLDQGADTVWGGDGADLFAIGSDSGGSVVMDFTAGTDRLALFDAALNLASVIASARVVNGSTVLDLKAGVSVTILGQTGDVANWFG</sequence>
<dbReference type="SUPFAM" id="SSF51120">
    <property type="entry name" value="beta-Roll"/>
    <property type="match status" value="2"/>
</dbReference>
<dbReference type="Pfam" id="PF17963">
    <property type="entry name" value="Big_9"/>
    <property type="match status" value="2"/>
</dbReference>
<dbReference type="InterPro" id="IPR011049">
    <property type="entry name" value="Serralysin-like_metalloprot_C"/>
</dbReference>
<dbReference type="InterPro" id="IPR006644">
    <property type="entry name" value="Cadg"/>
</dbReference>
<name>A0ABW0G2K3_9PROT</name>
<dbReference type="Pfam" id="PF03160">
    <property type="entry name" value="Calx-beta"/>
    <property type="match status" value="2"/>
</dbReference>
<keyword evidence="3" id="KW-0732">Signal</keyword>
<comment type="subcellular location">
    <subcellularLocation>
        <location evidence="1">Secreted</location>
    </subcellularLocation>
</comment>